<dbReference type="KEGG" id="apre:CNX65_18635"/>
<keyword evidence="2" id="KW-1185">Reference proteome</keyword>
<evidence type="ECO:0000313" key="2">
    <source>
        <dbReference type="Proteomes" id="UP000218505"/>
    </source>
</evidence>
<reference evidence="1" key="1">
    <citation type="submission" date="2017-09" db="EMBL/GenBank/DDBJ databases">
        <title>Complete Genome Sequence of ansamitocin-producing Bacterium Actinosynnema pretiosum X47.</title>
        <authorList>
            <person name="Cao G."/>
            <person name="Zong G."/>
            <person name="Zhong C."/>
            <person name="Fu J."/>
        </authorList>
    </citation>
    <scope>NUCLEOTIDE SEQUENCE [LARGE SCALE GENOMIC DNA]</scope>
    <source>
        <strain evidence="1">X47</strain>
    </source>
</reference>
<gene>
    <name evidence="1" type="ORF">CNX65_18635</name>
</gene>
<dbReference type="RefSeq" id="WP_096494782.1">
    <property type="nucleotide sequence ID" value="NZ_CP023445.1"/>
</dbReference>
<evidence type="ECO:0000313" key="1">
    <source>
        <dbReference type="EMBL" id="ATE55050.1"/>
    </source>
</evidence>
<dbReference type="EMBL" id="CP023445">
    <property type="protein sequence ID" value="ATE55050.1"/>
    <property type="molecule type" value="Genomic_DNA"/>
</dbReference>
<sequence length="597" mass="65186">MTHYEINRDNYHHSGSGAQYNFFQHVRPPRAPWLVARGQVDWLAARFAPPAGFRVNALDRPGVVVLAAPEGAGARTAALMLLTEGGRLGVSRLRELSDHNEDGQGLRASELDVEDRLLLDLTETSEERLRALGGNLENHRALVEGSGARLVVVVRDSQLRLLAASLRPLVVELPPPSAREVLAAHLRPEGVELPRSLSKAQAAYLARASVHDAAELARLVLVARAAGPALSPERWLAEAVTGWQQRNEHARTLFAEHTGSHERSLLVATAFLDGAPLEVVSAADVAMRHLLGVPQAEEPLHSPYLPGQLAELGIAERERAVAFTRPTVARALREHFWTYFPHLHGTLLTWVAETAVLSGPDGAVLAERFTEQALVSGIAPELIGLAASWGEAHPELAIPVLAGGLADPHLGGDFRKHVYEQAKSTSTSTAHALALVEVCVGEIAPLRPRPALVRLHHLARHPDAEVRLSAGAALRELVRERRLERWLLNRLAHEVQQPKLEDSRQLLGLRVPHGSRDALVRVWRRLLALDVERLPAEVVAEWARRTPEVLVEACDLRIGLMDRLYLCARRHAGAASAAVLLEHVDAALGVADEKEEA</sequence>
<protein>
    <submittedName>
        <fullName evidence="1">Uncharacterized protein</fullName>
    </submittedName>
</protein>
<organism evidence="1 2">
    <name type="scientific">Actinosynnema pretiosum</name>
    <dbReference type="NCBI Taxonomy" id="42197"/>
    <lineage>
        <taxon>Bacteria</taxon>
        <taxon>Bacillati</taxon>
        <taxon>Actinomycetota</taxon>
        <taxon>Actinomycetes</taxon>
        <taxon>Pseudonocardiales</taxon>
        <taxon>Pseudonocardiaceae</taxon>
        <taxon>Actinosynnema</taxon>
    </lineage>
</organism>
<dbReference type="AlphaFoldDB" id="A0A290Z7Q4"/>
<name>A0A290Z7Q4_9PSEU</name>
<proteinExistence type="predicted"/>
<dbReference type="Proteomes" id="UP000218505">
    <property type="component" value="Chromosome"/>
</dbReference>
<accession>A0A290Z7Q4</accession>